<evidence type="ECO:0000256" key="1">
    <source>
        <dbReference type="SAM" id="SignalP"/>
    </source>
</evidence>
<dbReference type="Pfam" id="PF07589">
    <property type="entry name" value="PEP-CTERM"/>
    <property type="match status" value="1"/>
</dbReference>
<dbReference type="Proteomes" id="UP000636888">
    <property type="component" value="Unassembled WGS sequence"/>
</dbReference>
<dbReference type="AlphaFoldDB" id="A0A8J7M2N6"/>
<reference evidence="3" key="1">
    <citation type="submission" date="2020-12" db="EMBL/GenBank/DDBJ databases">
        <title>Geomonas sp. Red875, isolated from river sediment.</title>
        <authorList>
            <person name="Xu Z."/>
            <person name="Zhang Z."/>
            <person name="Masuda Y."/>
            <person name="Itoh H."/>
            <person name="Senoo K."/>
        </authorList>
    </citation>
    <scope>NUCLEOTIDE SEQUENCE</scope>
    <source>
        <strain evidence="3">Red875</strain>
    </source>
</reference>
<dbReference type="Gene3D" id="2.60.120.1190">
    <property type="match status" value="1"/>
</dbReference>
<protein>
    <submittedName>
        <fullName evidence="3">PEP-CTERM sorting domain-containing protein</fullName>
    </submittedName>
</protein>
<evidence type="ECO:0000313" key="4">
    <source>
        <dbReference type="Proteomes" id="UP000636888"/>
    </source>
</evidence>
<comment type="caution">
    <text evidence="3">The sequence shown here is derived from an EMBL/GenBank/DDBJ whole genome shotgun (WGS) entry which is preliminary data.</text>
</comment>
<feature type="signal peptide" evidence="1">
    <location>
        <begin position="1"/>
        <end position="27"/>
    </location>
</feature>
<organism evidence="3 4">
    <name type="scientific">Geomesophilobacter sediminis</name>
    <dbReference type="NCBI Taxonomy" id="2798584"/>
    <lineage>
        <taxon>Bacteria</taxon>
        <taxon>Pseudomonadati</taxon>
        <taxon>Thermodesulfobacteriota</taxon>
        <taxon>Desulfuromonadia</taxon>
        <taxon>Geobacterales</taxon>
        <taxon>Geobacteraceae</taxon>
        <taxon>Geomesophilobacter</taxon>
    </lineage>
</organism>
<feature type="domain" description="Ice-binding protein C-terminal" evidence="2">
    <location>
        <begin position="226"/>
        <end position="251"/>
    </location>
</feature>
<evidence type="ECO:0000313" key="3">
    <source>
        <dbReference type="EMBL" id="MBJ6727404.1"/>
    </source>
</evidence>
<accession>A0A8J7M2N6</accession>
<dbReference type="InterPro" id="IPR013424">
    <property type="entry name" value="Ice-binding_C"/>
</dbReference>
<feature type="chain" id="PRO_5035193455" evidence="1">
    <location>
        <begin position="28"/>
        <end position="258"/>
    </location>
</feature>
<name>A0A8J7M2N6_9BACT</name>
<keyword evidence="1" id="KW-0732">Signal</keyword>
<dbReference type="NCBIfam" id="TIGR02595">
    <property type="entry name" value="PEP_CTERM"/>
    <property type="match status" value="1"/>
</dbReference>
<proteinExistence type="predicted"/>
<dbReference type="RefSeq" id="WP_199386470.1">
    <property type="nucleotide sequence ID" value="NZ_JAEMHM010000023.1"/>
</dbReference>
<dbReference type="EMBL" id="JAEMHM010000023">
    <property type="protein sequence ID" value="MBJ6727404.1"/>
    <property type="molecule type" value="Genomic_DNA"/>
</dbReference>
<gene>
    <name evidence="3" type="ORF">JFN93_22045</name>
</gene>
<sequence length="258" mass="27389">MKTLARMLLQIAAVSVLLFAGPVNSQATLVHPVSYDMMNGSGVARGGEYNYWDATYSVNGAIPANATVDGAQLSGGSGKLTDGVIADQSHSWEWTDTSGVGHTDQNLLGTGPYVGWTWGNPTITFHFGQKVNINDITFYVDNPGNDIYGHPRGGVAAPNSIVIGSNTYDTNKPSTGQGPMAIDIKVGLSDIDQLVVTLNRDIAQDKFWLFMSEVTFDDGLSDPAAAVPEPSTVVLVAAGLAGLAMVQWRKRKAAARCR</sequence>
<evidence type="ECO:0000259" key="2">
    <source>
        <dbReference type="Pfam" id="PF07589"/>
    </source>
</evidence>
<keyword evidence="4" id="KW-1185">Reference proteome</keyword>